<evidence type="ECO:0000313" key="3">
    <source>
        <dbReference type="Proteomes" id="UP001215598"/>
    </source>
</evidence>
<organism evidence="2 3">
    <name type="scientific">Mycena metata</name>
    <dbReference type="NCBI Taxonomy" id="1033252"/>
    <lineage>
        <taxon>Eukaryota</taxon>
        <taxon>Fungi</taxon>
        <taxon>Dikarya</taxon>
        <taxon>Basidiomycota</taxon>
        <taxon>Agaricomycotina</taxon>
        <taxon>Agaricomycetes</taxon>
        <taxon>Agaricomycetidae</taxon>
        <taxon>Agaricales</taxon>
        <taxon>Marasmiineae</taxon>
        <taxon>Mycenaceae</taxon>
        <taxon>Mycena</taxon>
    </lineage>
</organism>
<keyword evidence="3" id="KW-1185">Reference proteome</keyword>
<evidence type="ECO:0000313" key="2">
    <source>
        <dbReference type="EMBL" id="KAJ7753008.1"/>
    </source>
</evidence>
<comment type="caution">
    <text evidence="2">The sequence shown here is derived from an EMBL/GenBank/DDBJ whole genome shotgun (WGS) entry which is preliminary data.</text>
</comment>
<reference evidence="2" key="1">
    <citation type="submission" date="2023-03" db="EMBL/GenBank/DDBJ databases">
        <title>Massive genome expansion in bonnet fungi (Mycena s.s.) driven by repeated elements and novel gene families across ecological guilds.</title>
        <authorList>
            <consortium name="Lawrence Berkeley National Laboratory"/>
            <person name="Harder C.B."/>
            <person name="Miyauchi S."/>
            <person name="Viragh M."/>
            <person name="Kuo A."/>
            <person name="Thoen E."/>
            <person name="Andreopoulos B."/>
            <person name="Lu D."/>
            <person name="Skrede I."/>
            <person name="Drula E."/>
            <person name="Henrissat B."/>
            <person name="Morin E."/>
            <person name="Kohler A."/>
            <person name="Barry K."/>
            <person name="LaButti K."/>
            <person name="Morin E."/>
            <person name="Salamov A."/>
            <person name="Lipzen A."/>
            <person name="Mereny Z."/>
            <person name="Hegedus B."/>
            <person name="Baldrian P."/>
            <person name="Stursova M."/>
            <person name="Weitz H."/>
            <person name="Taylor A."/>
            <person name="Grigoriev I.V."/>
            <person name="Nagy L.G."/>
            <person name="Martin F."/>
            <person name="Kauserud H."/>
        </authorList>
    </citation>
    <scope>NUCLEOTIDE SEQUENCE</scope>
    <source>
        <strain evidence="2">CBHHK182m</strain>
    </source>
</reference>
<evidence type="ECO:0000256" key="1">
    <source>
        <dbReference type="SAM" id="SignalP"/>
    </source>
</evidence>
<keyword evidence="1" id="KW-0732">Signal</keyword>
<dbReference type="AlphaFoldDB" id="A0AAD7J1B5"/>
<name>A0AAD7J1B5_9AGAR</name>
<feature type="chain" id="PRO_5042253349" description="Cell wall protein" evidence="1">
    <location>
        <begin position="20"/>
        <end position="265"/>
    </location>
</feature>
<gene>
    <name evidence="2" type="ORF">B0H16DRAFT_1545710</name>
</gene>
<dbReference type="EMBL" id="JARKIB010000057">
    <property type="protein sequence ID" value="KAJ7753008.1"/>
    <property type="molecule type" value="Genomic_DNA"/>
</dbReference>
<evidence type="ECO:0008006" key="4">
    <source>
        <dbReference type="Google" id="ProtNLM"/>
    </source>
</evidence>
<protein>
    <recommendedName>
        <fullName evidence="4">Cell wall protein</fullName>
    </recommendedName>
</protein>
<dbReference type="Proteomes" id="UP001215598">
    <property type="component" value="Unassembled WGS sequence"/>
</dbReference>
<accession>A0AAD7J1B5</accession>
<proteinExistence type="predicted"/>
<feature type="signal peptide" evidence="1">
    <location>
        <begin position="1"/>
        <end position="19"/>
    </location>
</feature>
<sequence>MARIFISLVSLVCVCQTLAAPIIPRISSNLACLGPNTQVSSAQVNLAEINPLADVVTTGSLLTAQLALFNVSGLTAVLAGFAAPAGASADVSITSQEDILQGVTAAQEALRDVKVLFNANGNRTTQNLAEVNGFLQKAIASLQTDLTDCIKAAVASASVQGASTGTVATTSVLTGVPNEATLTTQTGIPTEAAFGTFTTTQTSIPNEEGFTAQTGIPTEAVFGTFTAPDFAFPATATLTTGIPGTFTTGVPTGSNYSPFSGVRRR</sequence>